<evidence type="ECO:0000256" key="6">
    <source>
        <dbReference type="ARBA" id="ARBA00022833"/>
    </source>
</evidence>
<dbReference type="PANTHER" id="PTHR10131">
    <property type="entry name" value="TNF RECEPTOR ASSOCIATED FACTOR"/>
    <property type="match status" value="1"/>
</dbReference>
<dbReference type="PROSITE" id="PS50145">
    <property type="entry name" value="ZF_TRAF"/>
    <property type="match status" value="2"/>
</dbReference>
<dbReference type="Pfam" id="PF02176">
    <property type="entry name" value="zf-TRAF"/>
    <property type="match status" value="1"/>
</dbReference>
<organism evidence="12 14">
    <name type="scientific">Adineta ricciae</name>
    <name type="common">Rotifer</name>
    <dbReference type="NCBI Taxonomy" id="249248"/>
    <lineage>
        <taxon>Eukaryota</taxon>
        <taxon>Metazoa</taxon>
        <taxon>Spiralia</taxon>
        <taxon>Gnathifera</taxon>
        <taxon>Rotifera</taxon>
        <taxon>Eurotatoria</taxon>
        <taxon>Bdelloidea</taxon>
        <taxon>Adinetida</taxon>
        <taxon>Adinetidae</taxon>
        <taxon>Adineta</taxon>
    </lineage>
</organism>
<dbReference type="InterPro" id="IPR001841">
    <property type="entry name" value="Znf_RING"/>
</dbReference>
<dbReference type="InterPro" id="IPR002083">
    <property type="entry name" value="MATH/TRAF_dom"/>
</dbReference>
<dbReference type="Pfam" id="PF21355">
    <property type="entry name" value="TRAF-mep_MATH"/>
    <property type="match status" value="1"/>
</dbReference>
<dbReference type="GO" id="GO:0007165">
    <property type="term" value="P:signal transduction"/>
    <property type="evidence" value="ECO:0007669"/>
    <property type="project" value="InterPro"/>
</dbReference>
<dbReference type="GO" id="GO:0042981">
    <property type="term" value="P:regulation of apoptotic process"/>
    <property type="evidence" value="ECO:0007669"/>
    <property type="project" value="InterPro"/>
</dbReference>
<dbReference type="InterPro" id="IPR018957">
    <property type="entry name" value="Znf_C3HC4_RING-type"/>
</dbReference>
<dbReference type="PROSITE" id="PS50144">
    <property type="entry name" value="MATH"/>
    <property type="match status" value="1"/>
</dbReference>
<feature type="domain" description="RING-type" evidence="9">
    <location>
        <begin position="59"/>
        <end position="98"/>
    </location>
</feature>
<keyword evidence="3 7" id="KW-0479">Metal-binding</keyword>
<comment type="subcellular location">
    <subcellularLocation>
        <location evidence="1">Cytoplasm</location>
    </subcellularLocation>
</comment>
<dbReference type="CDD" id="cd00270">
    <property type="entry name" value="MATH_TRAF_C"/>
    <property type="match status" value="1"/>
</dbReference>
<dbReference type="EMBL" id="CAJNOR010000904">
    <property type="protein sequence ID" value="CAF1033502.1"/>
    <property type="molecule type" value="Genomic_DNA"/>
</dbReference>
<protein>
    <recommendedName>
        <fullName evidence="15">TNF receptor-associated factor 4</fullName>
    </recommendedName>
</protein>
<dbReference type="Proteomes" id="UP000663852">
    <property type="component" value="Unassembled WGS sequence"/>
</dbReference>
<dbReference type="GO" id="GO:0043122">
    <property type="term" value="P:regulation of canonical NF-kappaB signal transduction"/>
    <property type="evidence" value="ECO:0007669"/>
    <property type="project" value="TreeGrafter"/>
</dbReference>
<dbReference type="SMART" id="SM00061">
    <property type="entry name" value="MATH"/>
    <property type="match status" value="1"/>
</dbReference>
<dbReference type="EMBL" id="CAJNOJ010000081">
    <property type="protein sequence ID" value="CAF1059957.1"/>
    <property type="molecule type" value="Genomic_DNA"/>
</dbReference>
<dbReference type="Proteomes" id="UP000663828">
    <property type="component" value="Unassembled WGS sequence"/>
</dbReference>
<evidence type="ECO:0000256" key="4">
    <source>
        <dbReference type="ARBA" id="ARBA00022737"/>
    </source>
</evidence>
<dbReference type="InterPro" id="IPR012227">
    <property type="entry name" value="TNF_rcpt-assoc_TRAF_met"/>
</dbReference>
<dbReference type="AlphaFoldDB" id="A0A814J8W6"/>
<feature type="domain" description="TRAF-type" evidence="11">
    <location>
        <begin position="195"/>
        <end position="243"/>
    </location>
</feature>
<evidence type="ECO:0000313" key="14">
    <source>
        <dbReference type="Proteomes" id="UP000663828"/>
    </source>
</evidence>
<dbReference type="FunFam" id="2.60.210.10:FF:000017">
    <property type="entry name" value="TNF receptor-associated factor"/>
    <property type="match status" value="1"/>
</dbReference>
<keyword evidence="4" id="KW-0677">Repeat</keyword>
<feature type="zinc finger region" description="TRAF-type" evidence="7">
    <location>
        <begin position="195"/>
        <end position="243"/>
    </location>
</feature>
<dbReference type="PIRSF" id="PIRSF015614">
    <property type="entry name" value="TRAF"/>
    <property type="match status" value="1"/>
</dbReference>
<accession>A0A814J8W6</accession>
<dbReference type="InterPro" id="IPR008974">
    <property type="entry name" value="TRAF-like"/>
</dbReference>
<evidence type="ECO:0000256" key="2">
    <source>
        <dbReference type="ARBA" id="ARBA00022490"/>
    </source>
</evidence>
<comment type="caution">
    <text evidence="12">The sequence shown here is derived from an EMBL/GenBank/DDBJ whole genome shotgun (WGS) entry which is preliminary data.</text>
</comment>
<dbReference type="PROSITE" id="PS50089">
    <property type="entry name" value="ZF_RING_2"/>
    <property type="match status" value="1"/>
</dbReference>
<dbReference type="PROSITE" id="PS00518">
    <property type="entry name" value="ZF_RING_1"/>
    <property type="match status" value="1"/>
</dbReference>
<name>A0A814J8W6_ADIRI</name>
<dbReference type="SUPFAM" id="SSF49599">
    <property type="entry name" value="TRAF domain-like"/>
    <property type="match status" value="3"/>
</dbReference>
<evidence type="ECO:0000259" key="9">
    <source>
        <dbReference type="PROSITE" id="PS50089"/>
    </source>
</evidence>
<dbReference type="Pfam" id="PF00097">
    <property type="entry name" value="zf-C3HC4"/>
    <property type="match status" value="1"/>
</dbReference>
<dbReference type="InterPro" id="IPR013083">
    <property type="entry name" value="Znf_RING/FYVE/PHD"/>
</dbReference>
<dbReference type="OrthoDB" id="5574452at2759"/>
<proteinExistence type="predicted"/>
<evidence type="ECO:0000313" key="12">
    <source>
        <dbReference type="EMBL" id="CAF1033502.1"/>
    </source>
</evidence>
<evidence type="ECO:0008006" key="15">
    <source>
        <dbReference type="Google" id="ProtNLM"/>
    </source>
</evidence>
<keyword evidence="5 7" id="KW-0863">Zinc-finger</keyword>
<evidence type="ECO:0000256" key="5">
    <source>
        <dbReference type="ARBA" id="ARBA00022771"/>
    </source>
</evidence>
<feature type="zinc finger region" description="TRAF-type" evidence="7">
    <location>
        <begin position="141"/>
        <end position="192"/>
    </location>
</feature>
<dbReference type="InterPro" id="IPR049342">
    <property type="entry name" value="TRAF1-6_MATH_dom"/>
</dbReference>
<keyword evidence="2" id="KW-0963">Cytoplasm</keyword>
<gene>
    <name evidence="13" type="ORF">EDS130_LOCUS17870</name>
    <name evidence="12" type="ORF">XAT740_LOCUS14877</name>
</gene>
<dbReference type="GO" id="GO:0008270">
    <property type="term" value="F:zinc ion binding"/>
    <property type="evidence" value="ECO:0007669"/>
    <property type="project" value="UniProtKB-KW"/>
</dbReference>
<evidence type="ECO:0000256" key="8">
    <source>
        <dbReference type="SAM" id="MobiDB-lite"/>
    </source>
</evidence>
<evidence type="ECO:0000256" key="1">
    <source>
        <dbReference type="ARBA" id="ARBA00004496"/>
    </source>
</evidence>
<evidence type="ECO:0000256" key="3">
    <source>
        <dbReference type="ARBA" id="ARBA00022723"/>
    </source>
</evidence>
<evidence type="ECO:0000256" key="7">
    <source>
        <dbReference type="PROSITE-ProRule" id="PRU00207"/>
    </source>
</evidence>
<feature type="domain" description="MATH" evidence="10">
    <location>
        <begin position="307"/>
        <end position="458"/>
    </location>
</feature>
<dbReference type="PANTHER" id="PTHR10131:SF151">
    <property type="entry name" value="TNF RECEPTOR ASSOCIATED FACTOR (TRAF) HOMOLOG"/>
    <property type="match status" value="1"/>
</dbReference>
<evidence type="ECO:0000259" key="10">
    <source>
        <dbReference type="PROSITE" id="PS50144"/>
    </source>
</evidence>
<dbReference type="GO" id="GO:0005737">
    <property type="term" value="C:cytoplasm"/>
    <property type="evidence" value="ECO:0007669"/>
    <property type="project" value="UniProtKB-SubCell"/>
</dbReference>
<sequence>MSAMAESPLTIPTYDGSLVSVRSTTSSMSRLQPATGLARRKAEPEPKWKAGELPTNYQCPSCFSYLRFPIQFEDCGHYICSSCLPDIMRVVPRCPTCQQPISKDKIVNDKNLQKEIQNLEVYCTNKEKGCTWSGTLRESQVHIESCEFVTVECPNQCGGSFERRFQSKHVDEDCAKRMIVCEFCKEKVPSENEISHLNICPEFKVPCPNQCSDKEYPRREVQNHLENECPKQEIHCPFADCGCEYLGRRPDIAVHMKENPGIHLNMAGKTITLQKKALQLYDERIKEQKNWIDLLSRKVNALEKSYGAQYIWKIDRYNERLQEARSNKKTTLFSPPFCTSRHGYRLALSICLCGDGKAKGKYVSLFICICRGDFDSLLAWPFSHRVTFTLLDQCEDVDNRRHIVYTVKPNVCKENKPFLGRPISERNASFGAQRFTDLDTMLTLEYVKEDTIFIKAEIDNEDMVAI</sequence>
<feature type="domain" description="TRAF-type" evidence="11">
    <location>
        <begin position="141"/>
        <end position="192"/>
    </location>
</feature>
<dbReference type="SUPFAM" id="SSF57850">
    <property type="entry name" value="RING/U-box"/>
    <property type="match status" value="1"/>
</dbReference>
<dbReference type="Gene3D" id="2.60.210.10">
    <property type="entry name" value="Apoptosis, Tumor Necrosis Factor Receptor Associated Protein 2, Chain A"/>
    <property type="match status" value="1"/>
</dbReference>
<evidence type="ECO:0000313" key="13">
    <source>
        <dbReference type="EMBL" id="CAF1059957.1"/>
    </source>
</evidence>
<feature type="region of interest" description="Disordered" evidence="8">
    <location>
        <begin position="25"/>
        <end position="45"/>
    </location>
</feature>
<evidence type="ECO:0000259" key="11">
    <source>
        <dbReference type="PROSITE" id="PS50145"/>
    </source>
</evidence>
<keyword evidence="6 7" id="KW-0862">Zinc</keyword>
<reference evidence="12" key="1">
    <citation type="submission" date="2021-02" db="EMBL/GenBank/DDBJ databases">
        <authorList>
            <person name="Nowell W R."/>
        </authorList>
    </citation>
    <scope>NUCLEOTIDE SEQUENCE</scope>
</reference>
<dbReference type="InterPro" id="IPR017907">
    <property type="entry name" value="Znf_RING_CS"/>
</dbReference>
<keyword evidence="14" id="KW-1185">Reference proteome</keyword>
<dbReference type="InterPro" id="IPR001293">
    <property type="entry name" value="Znf_TRAF"/>
</dbReference>
<dbReference type="Gene3D" id="3.30.40.10">
    <property type="entry name" value="Zinc/RING finger domain, C3HC4 (zinc finger)"/>
    <property type="match status" value="3"/>
</dbReference>